<evidence type="ECO:0000313" key="1">
    <source>
        <dbReference type="EMBL" id="KAG6500962.1"/>
    </source>
</evidence>
<dbReference type="PANTHER" id="PTHR11362">
    <property type="entry name" value="PHOSPHATIDYLETHANOLAMINE-BINDING PROTEIN"/>
    <property type="match status" value="1"/>
</dbReference>
<dbReference type="Proteomes" id="UP000734854">
    <property type="component" value="Unassembled WGS sequence"/>
</dbReference>
<dbReference type="InterPro" id="IPR035810">
    <property type="entry name" value="PEBP_euk"/>
</dbReference>
<proteinExistence type="predicted"/>
<sequence>MEKSSTASSSSSSDPLAVGRVVGEVIDAFKGAVEMTVTYSDNKKRVAVLNGRELSPSAVAARPRVGVHGGGDMRSFFTLVMTDPDVPGPSDPFLREHVHWEGGGGVREPAAGHRHPPLRFRALPAEAPPIVLVYRGSRLQGQVLHPPVRAG</sequence>
<comment type="caution">
    <text evidence="1">The sequence shown here is derived from an EMBL/GenBank/DDBJ whole genome shotgun (WGS) entry which is preliminary data.</text>
</comment>
<evidence type="ECO:0000313" key="2">
    <source>
        <dbReference type="Proteomes" id="UP000734854"/>
    </source>
</evidence>
<name>A0A8J5GD05_ZINOF</name>
<accession>A0A8J5GD05</accession>
<dbReference type="EMBL" id="JACMSC010000011">
    <property type="protein sequence ID" value="KAG6500962.1"/>
    <property type="molecule type" value="Genomic_DNA"/>
</dbReference>
<dbReference type="SUPFAM" id="SSF49777">
    <property type="entry name" value="PEBP-like"/>
    <property type="match status" value="1"/>
</dbReference>
<keyword evidence="2" id="KW-1185">Reference proteome</keyword>
<dbReference type="PROSITE" id="PS01220">
    <property type="entry name" value="PBP"/>
    <property type="match status" value="1"/>
</dbReference>
<organism evidence="1 2">
    <name type="scientific">Zingiber officinale</name>
    <name type="common">Ginger</name>
    <name type="synonym">Amomum zingiber</name>
    <dbReference type="NCBI Taxonomy" id="94328"/>
    <lineage>
        <taxon>Eukaryota</taxon>
        <taxon>Viridiplantae</taxon>
        <taxon>Streptophyta</taxon>
        <taxon>Embryophyta</taxon>
        <taxon>Tracheophyta</taxon>
        <taxon>Spermatophyta</taxon>
        <taxon>Magnoliopsida</taxon>
        <taxon>Liliopsida</taxon>
        <taxon>Zingiberales</taxon>
        <taxon>Zingiberaceae</taxon>
        <taxon>Zingiber</taxon>
    </lineage>
</organism>
<dbReference type="InterPro" id="IPR036610">
    <property type="entry name" value="PEBP-like_sf"/>
</dbReference>
<protein>
    <submittedName>
        <fullName evidence="1">Uncharacterized protein</fullName>
    </submittedName>
</protein>
<dbReference type="PANTHER" id="PTHR11362:SF13">
    <property type="entry name" value="PROTEIN TERMINAL FLOWER 1"/>
    <property type="match status" value="1"/>
</dbReference>
<dbReference type="InterPro" id="IPR001858">
    <property type="entry name" value="Phosphatidylethanolamine-bd_CS"/>
</dbReference>
<dbReference type="AlphaFoldDB" id="A0A8J5GD05"/>
<dbReference type="Gene3D" id="3.90.280.10">
    <property type="entry name" value="PEBP-like"/>
    <property type="match status" value="1"/>
</dbReference>
<gene>
    <name evidence="1" type="ORF">ZIOFF_040825</name>
</gene>
<reference evidence="1 2" key="1">
    <citation type="submission" date="2020-08" db="EMBL/GenBank/DDBJ databases">
        <title>Plant Genome Project.</title>
        <authorList>
            <person name="Zhang R.-G."/>
        </authorList>
    </citation>
    <scope>NUCLEOTIDE SEQUENCE [LARGE SCALE GENOMIC DNA]</scope>
    <source>
        <tissue evidence="1">Rhizome</tissue>
    </source>
</reference>